<accession>E4WYX8</accession>
<name>E4WYX8_OIKDI</name>
<sequence length="59" mass="6320">MISQGVREFRNGKQSSSPGGNQKIAVSSRFCEQAAATRGGDANTTKHFHLQSSARSILL</sequence>
<evidence type="ECO:0000256" key="1">
    <source>
        <dbReference type="SAM" id="MobiDB-lite"/>
    </source>
</evidence>
<protein>
    <submittedName>
        <fullName evidence="2">Uncharacterized protein</fullName>
    </submittedName>
</protein>
<reference evidence="2" key="1">
    <citation type="journal article" date="2010" name="Science">
        <title>Plasticity of animal genome architecture unmasked by rapid evolution of a pelagic tunicate.</title>
        <authorList>
            <person name="Denoeud F."/>
            <person name="Henriet S."/>
            <person name="Mungpakdee S."/>
            <person name="Aury J.M."/>
            <person name="Da Silva C."/>
            <person name="Brinkmann H."/>
            <person name="Mikhaleva J."/>
            <person name="Olsen L.C."/>
            <person name="Jubin C."/>
            <person name="Canestro C."/>
            <person name="Bouquet J.M."/>
            <person name="Danks G."/>
            <person name="Poulain J."/>
            <person name="Campsteijn C."/>
            <person name="Adamski M."/>
            <person name="Cross I."/>
            <person name="Yadetie F."/>
            <person name="Muffato M."/>
            <person name="Louis A."/>
            <person name="Butcher S."/>
            <person name="Tsagkogeorga G."/>
            <person name="Konrad A."/>
            <person name="Singh S."/>
            <person name="Jensen M.F."/>
            <person name="Cong E.H."/>
            <person name="Eikeseth-Otteraa H."/>
            <person name="Noel B."/>
            <person name="Anthouard V."/>
            <person name="Porcel B.M."/>
            <person name="Kachouri-Lafond R."/>
            <person name="Nishino A."/>
            <person name="Ugolini M."/>
            <person name="Chourrout P."/>
            <person name="Nishida H."/>
            <person name="Aasland R."/>
            <person name="Huzurbazar S."/>
            <person name="Westhof E."/>
            <person name="Delsuc F."/>
            <person name="Lehrach H."/>
            <person name="Reinhardt R."/>
            <person name="Weissenbach J."/>
            <person name="Roy S.W."/>
            <person name="Artiguenave F."/>
            <person name="Postlethwait J.H."/>
            <person name="Manak J.R."/>
            <person name="Thompson E.M."/>
            <person name="Jaillon O."/>
            <person name="Du Pasquier L."/>
            <person name="Boudinot P."/>
            <person name="Liberles D.A."/>
            <person name="Volff J.N."/>
            <person name="Philippe H."/>
            <person name="Lenhard B."/>
            <person name="Roest Crollius H."/>
            <person name="Wincker P."/>
            <person name="Chourrout D."/>
        </authorList>
    </citation>
    <scope>NUCLEOTIDE SEQUENCE [LARGE SCALE GENOMIC DNA]</scope>
</reference>
<dbReference type="EMBL" id="FN653019">
    <property type="protein sequence ID" value="CBY22894.1"/>
    <property type="molecule type" value="Genomic_DNA"/>
</dbReference>
<dbReference type="AlphaFoldDB" id="E4WYX8"/>
<feature type="region of interest" description="Disordered" evidence="1">
    <location>
        <begin position="1"/>
        <end position="25"/>
    </location>
</feature>
<evidence type="ECO:0000313" key="3">
    <source>
        <dbReference type="Proteomes" id="UP000001307"/>
    </source>
</evidence>
<feature type="compositionally biased region" description="Polar residues" evidence="1">
    <location>
        <begin position="42"/>
        <end position="59"/>
    </location>
</feature>
<proteinExistence type="predicted"/>
<keyword evidence="3" id="KW-1185">Reference proteome</keyword>
<gene>
    <name evidence="2" type="ORF">GSOID_T00013671001</name>
</gene>
<organism evidence="2">
    <name type="scientific">Oikopleura dioica</name>
    <name type="common">Tunicate</name>
    <dbReference type="NCBI Taxonomy" id="34765"/>
    <lineage>
        <taxon>Eukaryota</taxon>
        <taxon>Metazoa</taxon>
        <taxon>Chordata</taxon>
        <taxon>Tunicata</taxon>
        <taxon>Appendicularia</taxon>
        <taxon>Copelata</taxon>
        <taxon>Oikopleuridae</taxon>
        <taxon>Oikopleura</taxon>
    </lineage>
</organism>
<dbReference type="InParanoid" id="E4WYX8"/>
<feature type="region of interest" description="Disordered" evidence="1">
    <location>
        <begin position="37"/>
        <end position="59"/>
    </location>
</feature>
<evidence type="ECO:0000313" key="2">
    <source>
        <dbReference type="EMBL" id="CBY22894.1"/>
    </source>
</evidence>
<dbReference type="Proteomes" id="UP000001307">
    <property type="component" value="Unassembled WGS sequence"/>
</dbReference>